<accession>A0ABV6R7V8</accession>
<evidence type="ECO:0008006" key="3">
    <source>
        <dbReference type="Google" id="ProtNLM"/>
    </source>
</evidence>
<protein>
    <recommendedName>
        <fullName evidence="3">SUKH-4 immunity protein of toxin-antitoxin system</fullName>
    </recommendedName>
</protein>
<proteinExistence type="predicted"/>
<reference evidence="1 2" key="1">
    <citation type="submission" date="2024-09" db="EMBL/GenBank/DDBJ databases">
        <authorList>
            <person name="Sun Q."/>
            <person name="Mori K."/>
        </authorList>
    </citation>
    <scope>NUCLEOTIDE SEQUENCE [LARGE SCALE GENOMIC DNA]</scope>
    <source>
        <strain evidence="1 2">CICC 10874</strain>
    </source>
</reference>
<gene>
    <name evidence="1" type="ORF">ACFFF6_00675</name>
</gene>
<name>A0ABV6R7V8_9MICO</name>
<keyword evidence="2" id="KW-1185">Reference proteome</keyword>
<organism evidence="1 2">
    <name type="scientific">Brachybacterium hainanense</name>
    <dbReference type="NCBI Taxonomy" id="1541174"/>
    <lineage>
        <taxon>Bacteria</taxon>
        <taxon>Bacillati</taxon>
        <taxon>Actinomycetota</taxon>
        <taxon>Actinomycetes</taxon>
        <taxon>Micrococcales</taxon>
        <taxon>Dermabacteraceae</taxon>
        <taxon>Brachybacterium</taxon>
    </lineage>
</organism>
<dbReference type="Proteomes" id="UP001589793">
    <property type="component" value="Unassembled WGS sequence"/>
</dbReference>
<dbReference type="RefSeq" id="WP_376977267.1">
    <property type="nucleotide sequence ID" value="NZ_JBHLSV010000001.1"/>
</dbReference>
<evidence type="ECO:0000313" key="1">
    <source>
        <dbReference type="EMBL" id="MFC0672462.1"/>
    </source>
</evidence>
<sequence>MDPRPVDWPGSALLPVAPLRPVLERLASLARTHEDDVELVPGLAEAEAAGDPPPALVQIVEELGGISVRGGSGLELLTASRSDEGPYTLLGAPTTFYPLHEGADVAVVLTLDEDGRPGAVHGIGEDLALRLAAPDLGTYLERYADALEATLTALDASPAEGSARDEAARDLMDEHLFDALLGTGAAAELPLREMVAPARAEGVELPVGALASGDLRDAAVGTGLDVIDAPIDGDPLEHHLAWCAEGLVVCWVPRP</sequence>
<evidence type="ECO:0000313" key="2">
    <source>
        <dbReference type="Proteomes" id="UP001589793"/>
    </source>
</evidence>
<dbReference type="EMBL" id="JBHLSV010000001">
    <property type="protein sequence ID" value="MFC0672462.1"/>
    <property type="molecule type" value="Genomic_DNA"/>
</dbReference>
<comment type="caution">
    <text evidence="1">The sequence shown here is derived from an EMBL/GenBank/DDBJ whole genome shotgun (WGS) entry which is preliminary data.</text>
</comment>